<dbReference type="OrthoDB" id="2831072at2759"/>
<dbReference type="Gene3D" id="3.10.129.10">
    <property type="entry name" value="Hotdog Thioesterase"/>
    <property type="match status" value="1"/>
</dbReference>
<reference evidence="4 5" key="1">
    <citation type="submission" date="2014-04" db="EMBL/GenBank/DDBJ databases">
        <authorList>
            <consortium name="DOE Joint Genome Institute"/>
            <person name="Kuo A."/>
            <person name="Tarkka M."/>
            <person name="Buscot F."/>
            <person name="Kohler A."/>
            <person name="Nagy L.G."/>
            <person name="Floudas D."/>
            <person name="Copeland A."/>
            <person name="Barry K.W."/>
            <person name="Cichocki N."/>
            <person name="Veneault-Fourrey C."/>
            <person name="LaButti K."/>
            <person name="Lindquist E.A."/>
            <person name="Lipzen A."/>
            <person name="Lundell T."/>
            <person name="Morin E."/>
            <person name="Murat C."/>
            <person name="Sun H."/>
            <person name="Tunlid A."/>
            <person name="Henrissat B."/>
            <person name="Grigoriev I.V."/>
            <person name="Hibbett D.S."/>
            <person name="Martin F."/>
            <person name="Nordberg H.P."/>
            <person name="Cantor M.N."/>
            <person name="Hua S.X."/>
        </authorList>
    </citation>
    <scope>NUCLEOTIDE SEQUENCE [LARGE SCALE GENOMIC DNA]</scope>
    <source>
        <strain evidence="4 5">F 1598</strain>
    </source>
</reference>
<accession>A0A0C3AMX2</accession>
<dbReference type="InterPro" id="IPR006683">
    <property type="entry name" value="Thioestr_dom"/>
</dbReference>
<reference evidence="5" key="2">
    <citation type="submission" date="2015-01" db="EMBL/GenBank/DDBJ databases">
        <title>Evolutionary Origins and Diversification of the Mycorrhizal Mutualists.</title>
        <authorList>
            <consortium name="DOE Joint Genome Institute"/>
            <consortium name="Mycorrhizal Genomics Consortium"/>
            <person name="Kohler A."/>
            <person name="Kuo A."/>
            <person name="Nagy L.G."/>
            <person name="Floudas D."/>
            <person name="Copeland A."/>
            <person name="Barry K.W."/>
            <person name="Cichocki N."/>
            <person name="Veneault-Fourrey C."/>
            <person name="LaButti K."/>
            <person name="Lindquist E.A."/>
            <person name="Lipzen A."/>
            <person name="Lundell T."/>
            <person name="Morin E."/>
            <person name="Murat C."/>
            <person name="Riley R."/>
            <person name="Ohm R."/>
            <person name="Sun H."/>
            <person name="Tunlid A."/>
            <person name="Henrissat B."/>
            <person name="Grigoriev I.V."/>
            <person name="Hibbett D.S."/>
            <person name="Martin F."/>
        </authorList>
    </citation>
    <scope>NUCLEOTIDE SEQUENCE [LARGE SCALE GENOMIC DNA]</scope>
    <source>
        <strain evidence="5">F 1598</strain>
    </source>
</reference>
<gene>
    <name evidence="4" type="ORF">PILCRDRAFT_827489</name>
</gene>
<sequence>MPEGRSPFDQKTADATSGNAIREAKRVVYKWLDVFTSRGAGFGDAVGRRVKVTEISINQMPNEPGRLEGKVVAEITITEDMTNSAKYLHGACAMYLVDILSTLSIVALDRQEGDSPGDPGVSQAIHTVFHAPAKLGNDLKIVSTSLTKGGRTMSCRCEIWDTTYHRLVASAVQVQHLYSEMSTKALIFVPIYRSQCRRRGQKYNHDLDLDGILGASLFS</sequence>
<dbReference type="AlphaFoldDB" id="A0A0C3AMX2"/>
<name>A0A0C3AMX2_PILCF</name>
<dbReference type="InterPro" id="IPR039298">
    <property type="entry name" value="ACOT13"/>
</dbReference>
<dbReference type="STRING" id="765440.A0A0C3AMX2"/>
<evidence type="ECO:0000259" key="3">
    <source>
        <dbReference type="Pfam" id="PF03061"/>
    </source>
</evidence>
<evidence type="ECO:0000313" key="4">
    <source>
        <dbReference type="EMBL" id="KIM75238.1"/>
    </source>
</evidence>
<dbReference type="Pfam" id="PF03061">
    <property type="entry name" value="4HBT"/>
    <property type="match status" value="1"/>
</dbReference>
<organism evidence="4 5">
    <name type="scientific">Piloderma croceum (strain F 1598)</name>
    <dbReference type="NCBI Taxonomy" id="765440"/>
    <lineage>
        <taxon>Eukaryota</taxon>
        <taxon>Fungi</taxon>
        <taxon>Dikarya</taxon>
        <taxon>Basidiomycota</taxon>
        <taxon>Agaricomycotina</taxon>
        <taxon>Agaricomycetes</taxon>
        <taxon>Agaricomycetidae</taxon>
        <taxon>Atheliales</taxon>
        <taxon>Atheliaceae</taxon>
        <taxon>Piloderma</taxon>
    </lineage>
</organism>
<dbReference type="InParanoid" id="A0A0C3AMX2"/>
<keyword evidence="2" id="KW-0378">Hydrolase</keyword>
<dbReference type="SUPFAM" id="SSF54637">
    <property type="entry name" value="Thioesterase/thiol ester dehydrase-isomerase"/>
    <property type="match status" value="1"/>
</dbReference>
<dbReference type="PANTHER" id="PTHR21660">
    <property type="entry name" value="THIOESTERASE SUPERFAMILY MEMBER-RELATED"/>
    <property type="match status" value="1"/>
</dbReference>
<proteinExistence type="inferred from homology"/>
<dbReference type="GO" id="GO:0047617">
    <property type="term" value="F:fatty acyl-CoA hydrolase activity"/>
    <property type="evidence" value="ECO:0007669"/>
    <property type="project" value="InterPro"/>
</dbReference>
<dbReference type="Proteomes" id="UP000054166">
    <property type="component" value="Unassembled WGS sequence"/>
</dbReference>
<evidence type="ECO:0000256" key="1">
    <source>
        <dbReference type="ARBA" id="ARBA00008324"/>
    </source>
</evidence>
<protein>
    <recommendedName>
        <fullName evidence="3">Thioesterase domain-containing protein</fullName>
    </recommendedName>
</protein>
<dbReference type="CDD" id="cd03443">
    <property type="entry name" value="PaaI_thioesterase"/>
    <property type="match status" value="1"/>
</dbReference>
<dbReference type="EMBL" id="KN833049">
    <property type="protein sequence ID" value="KIM75238.1"/>
    <property type="molecule type" value="Genomic_DNA"/>
</dbReference>
<evidence type="ECO:0000256" key="2">
    <source>
        <dbReference type="ARBA" id="ARBA00022801"/>
    </source>
</evidence>
<dbReference type="PANTHER" id="PTHR21660:SF1">
    <property type="entry name" value="ACYL-COENZYME A THIOESTERASE 13"/>
    <property type="match status" value="1"/>
</dbReference>
<dbReference type="HOGENOM" id="CLU_085799_2_0_1"/>
<feature type="domain" description="Thioesterase" evidence="3">
    <location>
        <begin position="87"/>
        <end position="162"/>
    </location>
</feature>
<dbReference type="InterPro" id="IPR029069">
    <property type="entry name" value="HotDog_dom_sf"/>
</dbReference>
<keyword evidence="5" id="KW-1185">Reference proteome</keyword>
<comment type="similarity">
    <text evidence="1">Belongs to the thioesterase PaaI family.</text>
</comment>
<evidence type="ECO:0000313" key="5">
    <source>
        <dbReference type="Proteomes" id="UP000054166"/>
    </source>
</evidence>